<comment type="caution">
    <text evidence="5">The sequence shown here is derived from an EMBL/GenBank/DDBJ whole genome shotgun (WGS) entry which is preliminary data.</text>
</comment>
<evidence type="ECO:0000256" key="1">
    <source>
        <dbReference type="ARBA" id="ARBA00022649"/>
    </source>
</evidence>
<dbReference type="EMBL" id="LOHZ01000022">
    <property type="protein sequence ID" value="KYO67302.1"/>
    <property type="molecule type" value="Genomic_DNA"/>
</dbReference>
<evidence type="ECO:0000256" key="2">
    <source>
        <dbReference type="ARBA" id="ARBA00022722"/>
    </source>
</evidence>
<dbReference type="AlphaFoldDB" id="A0A162MTJ9"/>
<dbReference type="PANTHER" id="PTHR33397">
    <property type="entry name" value="UPF0331 PROTEIN YUTE"/>
    <property type="match status" value="1"/>
</dbReference>
<dbReference type="GO" id="GO:0004540">
    <property type="term" value="F:RNA nuclease activity"/>
    <property type="evidence" value="ECO:0007669"/>
    <property type="project" value="InterPro"/>
</dbReference>
<dbReference type="Pfam" id="PF01934">
    <property type="entry name" value="HepT-like"/>
    <property type="match status" value="1"/>
</dbReference>
<dbReference type="GO" id="GO:0004869">
    <property type="term" value="F:cysteine-type endopeptidase inhibitor activity"/>
    <property type="evidence" value="ECO:0007669"/>
    <property type="project" value="InterPro"/>
</dbReference>
<dbReference type="Proteomes" id="UP000075737">
    <property type="component" value="Unassembled WGS sequence"/>
</dbReference>
<dbReference type="Gene3D" id="1.20.120.580">
    <property type="entry name" value="bsu32300-like"/>
    <property type="match status" value="1"/>
</dbReference>
<evidence type="ECO:0000313" key="6">
    <source>
        <dbReference type="Proteomes" id="UP000075737"/>
    </source>
</evidence>
<accession>A0A162MTJ9</accession>
<dbReference type="NCBIfam" id="NF047751">
    <property type="entry name" value="HepT_toxin"/>
    <property type="match status" value="1"/>
</dbReference>
<dbReference type="InterPro" id="IPR037038">
    <property type="entry name" value="HepT-like_sf"/>
</dbReference>
<dbReference type="STRING" id="520767.ATZ99_05880"/>
<dbReference type="GO" id="GO:0110001">
    <property type="term" value="C:toxin-antitoxin complex"/>
    <property type="evidence" value="ECO:0007669"/>
    <property type="project" value="InterPro"/>
</dbReference>
<keyword evidence="1" id="KW-1277">Toxin-antitoxin system</keyword>
<keyword evidence="3" id="KW-0378">Hydrolase</keyword>
<protein>
    <recommendedName>
        <fullName evidence="7">DUF86 domain-containing protein</fullName>
    </recommendedName>
</protein>
<comment type="similarity">
    <text evidence="4">Belongs to the HepT RNase toxin family.</text>
</comment>
<evidence type="ECO:0000256" key="3">
    <source>
        <dbReference type="ARBA" id="ARBA00022801"/>
    </source>
</evidence>
<evidence type="ECO:0000256" key="4">
    <source>
        <dbReference type="ARBA" id="ARBA00024207"/>
    </source>
</evidence>
<dbReference type="GO" id="GO:0016787">
    <property type="term" value="F:hydrolase activity"/>
    <property type="evidence" value="ECO:0007669"/>
    <property type="project" value="UniProtKB-KW"/>
</dbReference>
<dbReference type="SUPFAM" id="SSF81593">
    <property type="entry name" value="Nucleotidyltransferase substrate binding subunit/domain"/>
    <property type="match status" value="1"/>
</dbReference>
<keyword evidence="2" id="KW-0540">Nuclease</keyword>
<keyword evidence="6" id="KW-1185">Reference proteome</keyword>
<sequence>MEAIDKKKILDKIQLIQKNLLKLKTLAQLPQEEFTSDFRYFDSAKYNLQTAIEAMIDIGNHIISRKGLGIPKTYVDTFEILYKNGIIEKKEADTYKLMAKFRNRIVHFYDEVDDKEVYKIIKYNLKDFESFINQMNKLLI</sequence>
<evidence type="ECO:0000313" key="5">
    <source>
        <dbReference type="EMBL" id="KYO67302.1"/>
    </source>
</evidence>
<proteinExistence type="inferred from homology"/>
<dbReference type="PATRIC" id="fig|520767.4.peg.606"/>
<dbReference type="PANTHER" id="PTHR33397:SF5">
    <property type="entry name" value="RNASE YUTE-RELATED"/>
    <property type="match status" value="1"/>
</dbReference>
<dbReference type="InterPro" id="IPR008201">
    <property type="entry name" value="HepT-like"/>
</dbReference>
<dbReference type="RefSeq" id="WP_068747757.1">
    <property type="nucleotide sequence ID" value="NZ_LOHZ01000022.1"/>
</dbReference>
<gene>
    <name evidence="5" type="ORF">ATZ99_05880</name>
</gene>
<evidence type="ECO:0008006" key="7">
    <source>
        <dbReference type="Google" id="ProtNLM"/>
    </source>
</evidence>
<dbReference type="OrthoDB" id="9796612at2"/>
<name>A0A162MTJ9_9FIRM</name>
<dbReference type="InterPro" id="IPR052379">
    <property type="entry name" value="Type_VII_TA_RNase"/>
</dbReference>
<reference evidence="5 6" key="1">
    <citation type="submission" date="2015-12" db="EMBL/GenBank/DDBJ databases">
        <title>Draft genome of Thermovenabulum gondwanense isolated from a red thermophilic microbial mat colonisisng an outflow channel of a bore well.</title>
        <authorList>
            <person name="Patel B.K."/>
        </authorList>
    </citation>
    <scope>NUCLEOTIDE SEQUENCE [LARGE SCALE GENOMIC DNA]</scope>
    <source>
        <strain evidence="5 6">R270</strain>
    </source>
</reference>
<organism evidence="5 6">
    <name type="scientific">Thermovenabulum gondwanense</name>
    <dbReference type="NCBI Taxonomy" id="520767"/>
    <lineage>
        <taxon>Bacteria</taxon>
        <taxon>Bacillati</taxon>
        <taxon>Bacillota</taxon>
        <taxon>Clostridia</taxon>
        <taxon>Thermosediminibacterales</taxon>
        <taxon>Thermosediminibacteraceae</taxon>
        <taxon>Thermovenabulum</taxon>
    </lineage>
</organism>